<dbReference type="EMBL" id="CP000323">
    <property type="protein sequence ID" value="ABE74411.1"/>
    <property type="molecule type" value="Genomic_DNA"/>
</dbReference>
<protein>
    <submittedName>
        <fullName evidence="2">Glycosyl transferase, family 2</fullName>
    </submittedName>
</protein>
<feature type="domain" description="Glycosyltransferase 2-like" evidence="1">
    <location>
        <begin position="4"/>
        <end position="104"/>
    </location>
</feature>
<dbReference type="CDD" id="cd04186">
    <property type="entry name" value="GT_2_like_c"/>
    <property type="match status" value="1"/>
</dbReference>
<dbReference type="InterPro" id="IPR001173">
    <property type="entry name" value="Glyco_trans_2-like"/>
</dbReference>
<dbReference type="RefSeq" id="WP_011512979.1">
    <property type="nucleotide sequence ID" value="NC_007969.1"/>
</dbReference>
<keyword evidence="2" id="KW-0808">Transferase</keyword>
<evidence type="ECO:0000313" key="3">
    <source>
        <dbReference type="Proteomes" id="UP000002425"/>
    </source>
</evidence>
<dbReference type="Gene3D" id="3.90.550.10">
    <property type="entry name" value="Spore Coat Polysaccharide Biosynthesis Protein SpsA, Chain A"/>
    <property type="match status" value="1"/>
</dbReference>
<sequence>MIDIVIVNWNSGIQLKQCIDSILAHSINKISRIIIVDNGSIDCSADSVEDLSKVELIRAGENLGFGAACNIGAKAGDAPYILFLNPDTRIESNSLSVPLVFMEQAYNSKVGICGIQLVDEQGVVSRSCAYSPTFKRLFFSAIGLDKFSKFKSTGIAMSTWNHLNTQQVDQVIGAFYFIRRNVFESCKGFDEQFFVYFEEVDVAKRIKDLGWTSWYLTEAKAFHAGGGTSQQVKAHRLFYILRSRLLYAFKHFPRWQASLLLIVVFLVEPFTRTIWCLIRRDITGIKHTWSAFRMLGGSVGNILRNN</sequence>
<reference evidence="2" key="1">
    <citation type="submission" date="2006-03" db="EMBL/GenBank/DDBJ databases">
        <title>Complete sequence of chromosome of Psychrobacter cryohalolentis K5.</title>
        <authorList>
            <consortium name="US DOE Joint Genome Institute"/>
            <person name="Copeland A."/>
            <person name="Lucas S."/>
            <person name="Lapidus A."/>
            <person name="Barry K."/>
            <person name="Detter J.C."/>
            <person name="Glavina del Rio T."/>
            <person name="Hammon N."/>
            <person name="Israni S."/>
            <person name="Dalin E."/>
            <person name="Tice H."/>
            <person name="Pitluck S."/>
            <person name="Brettin T."/>
            <person name="Bruce D."/>
            <person name="Han C."/>
            <person name="Tapia R."/>
            <person name="Sims D.R."/>
            <person name="Gilna P."/>
            <person name="Schmutz J."/>
            <person name="Larimer F."/>
            <person name="Land M."/>
            <person name="Hauser L."/>
            <person name="Kyrpides N."/>
            <person name="Kim E."/>
            <person name="Richardson P."/>
        </authorList>
    </citation>
    <scope>NUCLEOTIDE SEQUENCE</scope>
    <source>
        <strain evidence="2">K5</strain>
    </source>
</reference>
<dbReference type="InterPro" id="IPR029044">
    <property type="entry name" value="Nucleotide-diphossugar_trans"/>
</dbReference>
<dbReference type="PANTHER" id="PTHR43179">
    <property type="entry name" value="RHAMNOSYLTRANSFERASE WBBL"/>
    <property type="match status" value="1"/>
</dbReference>
<dbReference type="eggNOG" id="COG1216">
    <property type="taxonomic scope" value="Bacteria"/>
</dbReference>
<organism evidence="2 3">
    <name type="scientific">Psychrobacter cryohalolentis (strain ATCC BAA-1226 / DSM 17306 / VKM B-2378 / K5)</name>
    <dbReference type="NCBI Taxonomy" id="335284"/>
    <lineage>
        <taxon>Bacteria</taxon>
        <taxon>Pseudomonadati</taxon>
        <taxon>Pseudomonadota</taxon>
        <taxon>Gammaproteobacteria</taxon>
        <taxon>Moraxellales</taxon>
        <taxon>Moraxellaceae</taxon>
        <taxon>Psychrobacter</taxon>
    </lineage>
</organism>
<evidence type="ECO:0000259" key="1">
    <source>
        <dbReference type="Pfam" id="PF00535"/>
    </source>
</evidence>
<accession>Q1QD42</accession>
<dbReference type="SUPFAM" id="SSF53448">
    <property type="entry name" value="Nucleotide-diphospho-sugar transferases"/>
    <property type="match status" value="1"/>
</dbReference>
<evidence type="ECO:0000313" key="2">
    <source>
        <dbReference type="EMBL" id="ABE74411.1"/>
    </source>
</evidence>
<dbReference type="GO" id="GO:0016740">
    <property type="term" value="F:transferase activity"/>
    <property type="evidence" value="ECO:0007669"/>
    <property type="project" value="UniProtKB-KW"/>
</dbReference>
<name>Q1QD42_PSYCK</name>
<dbReference type="Pfam" id="PF00535">
    <property type="entry name" value="Glycos_transf_2"/>
    <property type="match status" value="1"/>
</dbReference>
<gene>
    <name evidence="2" type="ordered locus">Pcryo_0628</name>
</gene>
<dbReference type="KEGG" id="pcr:Pcryo_0628"/>
<dbReference type="STRING" id="335284.Pcryo_0628"/>
<dbReference type="CAZy" id="GT2">
    <property type="family name" value="Glycosyltransferase Family 2"/>
</dbReference>
<dbReference type="AlphaFoldDB" id="Q1QD42"/>
<dbReference type="Proteomes" id="UP000002425">
    <property type="component" value="Chromosome"/>
</dbReference>
<proteinExistence type="predicted"/>
<keyword evidence="3" id="KW-1185">Reference proteome</keyword>
<dbReference type="PANTHER" id="PTHR43179:SF7">
    <property type="entry name" value="RHAMNOSYLTRANSFERASE WBBL"/>
    <property type="match status" value="1"/>
</dbReference>
<dbReference type="HOGENOM" id="CLU_023845_0_5_6"/>